<proteinExistence type="predicted"/>
<sequence length="69" mass="7381">MTWSMAWLFLALAACMHSAGFASGVATSDASKWIRVSRDGRHWLAVSVVAASTSYGHLAGLPPYQLTGR</sequence>
<evidence type="ECO:0000256" key="1">
    <source>
        <dbReference type="SAM" id="SignalP"/>
    </source>
</evidence>
<keyword evidence="1" id="KW-0732">Signal</keyword>
<dbReference type="RefSeq" id="XP_060362372.1">
    <property type="nucleotide sequence ID" value="XM_060514481.1"/>
</dbReference>
<dbReference type="EMBL" id="JAHMHS010000081">
    <property type="protein sequence ID" value="KAK1722317.1"/>
    <property type="molecule type" value="Genomic_DNA"/>
</dbReference>
<evidence type="ECO:0000313" key="2">
    <source>
        <dbReference type="EMBL" id="KAK1722317.1"/>
    </source>
</evidence>
<evidence type="ECO:0008006" key="4">
    <source>
        <dbReference type="Google" id="ProtNLM"/>
    </source>
</evidence>
<reference evidence="2" key="1">
    <citation type="submission" date="2021-12" db="EMBL/GenBank/DDBJ databases">
        <title>Comparative genomics, transcriptomics and evolutionary studies reveal genomic signatures of adaptation to plant cell wall in hemibiotrophic fungi.</title>
        <authorList>
            <consortium name="DOE Joint Genome Institute"/>
            <person name="Baroncelli R."/>
            <person name="Diaz J.F."/>
            <person name="Benocci T."/>
            <person name="Peng M."/>
            <person name="Battaglia E."/>
            <person name="Haridas S."/>
            <person name="Andreopoulos W."/>
            <person name="Labutti K."/>
            <person name="Pangilinan J."/>
            <person name="Floch G.L."/>
            <person name="Makela M.R."/>
            <person name="Henrissat B."/>
            <person name="Grigoriev I.V."/>
            <person name="Crouch J.A."/>
            <person name="De Vries R.P."/>
            <person name="Sukno S.A."/>
            <person name="Thon M.R."/>
        </authorList>
    </citation>
    <scope>NUCLEOTIDE SEQUENCE</scope>
    <source>
        <strain evidence="2">CBS 112980</strain>
    </source>
</reference>
<protein>
    <recommendedName>
        <fullName evidence="4">Secreted protein</fullName>
    </recommendedName>
</protein>
<feature type="signal peptide" evidence="1">
    <location>
        <begin position="1"/>
        <end position="22"/>
    </location>
</feature>
<comment type="caution">
    <text evidence="2">The sequence shown here is derived from an EMBL/GenBank/DDBJ whole genome shotgun (WGS) entry which is preliminary data.</text>
</comment>
<dbReference type="Proteomes" id="UP001244207">
    <property type="component" value="Unassembled WGS sequence"/>
</dbReference>
<keyword evidence="3" id="KW-1185">Reference proteome</keyword>
<accession>A0AAD8UG84</accession>
<organism evidence="2 3">
    <name type="scientific">Glomerella acutata</name>
    <name type="common">Colletotrichum acutatum</name>
    <dbReference type="NCBI Taxonomy" id="27357"/>
    <lineage>
        <taxon>Eukaryota</taxon>
        <taxon>Fungi</taxon>
        <taxon>Dikarya</taxon>
        <taxon>Ascomycota</taxon>
        <taxon>Pezizomycotina</taxon>
        <taxon>Sordariomycetes</taxon>
        <taxon>Hypocreomycetidae</taxon>
        <taxon>Glomerellales</taxon>
        <taxon>Glomerellaceae</taxon>
        <taxon>Colletotrichum</taxon>
        <taxon>Colletotrichum acutatum species complex</taxon>
    </lineage>
</organism>
<feature type="chain" id="PRO_5042134544" description="Secreted protein" evidence="1">
    <location>
        <begin position="23"/>
        <end position="69"/>
    </location>
</feature>
<dbReference type="GeneID" id="85398379"/>
<gene>
    <name evidence="2" type="ORF">BDZ83DRAFT_754456</name>
</gene>
<evidence type="ECO:0000313" key="3">
    <source>
        <dbReference type="Proteomes" id="UP001244207"/>
    </source>
</evidence>
<name>A0AAD8UG84_GLOAC</name>
<dbReference type="AlphaFoldDB" id="A0AAD8UG84"/>